<feature type="transmembrane region" description="Helical" evidence="7">
    <location>
        <begin position="37"/>
        <end position="66"/>
    </location>
</feature>
<feature type="transmembrane region" description="Helical" evidence="7">
    <location>
        <begin position="264"/>
        <end position="284"/>
    </location>
</feature>
<comment type="similarity">
    <text evidence="2">Belongs to the UPF0718 family.</text>
</comment>
<keyword evidence="9" id="KW-1185">Reference proteome</keyword>
<protein>
    <submittedName>
        <fullName evidence="8">Membrane protein</fullName>
    </submittedName>
</protein>
<evidence type="ECO:0000256" key="6">
    <source>
        <dbReference type="ARBA" id="ARBA00023136"/>
    </source>
</evidence>
<gene>
    <name evidence="8" type="ORF">CPHO_11075</name>
</gene>
<dbReference type="GO" id="GO:0005886">
    <property type="term" value="C:plasma membrane"/>
    <property type="evidence" value="ECO:0007669"/>
    <property type="project" value="UniProtKB-SubCell"/>
</dbReference>
<organism evidence="8 9">
    <name type="scientific">Corynebacterium phocae</name>
    <dbReference type="NCBI Taxonomy" id="161895"/>
    <lineage>
        <taxon>Bacteria</taxon>
        <taxon>Bacillati</taxon>
        <taxon>Actinomycetota</taxon>
        <taxon>Actinomycetes</taxon>
        <taxon>Mycobacteriales</taxon>
        <taxon>Corynebacteriaceae</taxon>
        <taxon>Corynebacterium</taxon>
    </lineage>
</organism>
<comment type="subcellular location">
    <subcellularLocation>
        <location evidence="1">Cell membrane</location>
        <topology evidence="1">Multi-pass membrane protein</topology>
    </subcellularLocation>
</comment>
<feature type="transmembrane region" description="Helical" evidence="7">
    <location>
        <begin position="115"/>
        <end position="139"/>
    </location>
</feature>
<reference evidence="8 9" key="1">
    <citation type="submission" date="2014-08" db="EMBL/GenBank/DDBJ databases">
        <title>Complete genome sequence of Corynebacterium phocae M408/89/1(T)(=DSM 44612(T)), isolated from the common seal (Phoca vitulina).</title>
        <authorList>
            <person name="Ruckert C."/>
            <person name="Albersmeier A."/>
            <person name="Winkler A."/>
            <person name="Kalinowski J."/>
        </authorList>
    </citation>
    <scope>NUCLEOTIDE SEQUENCE [LARGE SCALE GENOMIC DNA]</scope>
    <source>
        <strain evidence="8 9">M408/89/1</strain>
    </source>
</reference>
<feature type="transmembrane region" description="Helical" evidence="7">
    <location>
        <begin position="238"/>
        <end position="258"/>
    </location>
</feature>
<name>A0A1L7D5S4_9CORY</name>
<dbReference type="Pfam" id="PF03773">
    <property type="entry name" value="ArsP_1"/>
    <property type="match status" value="1"/>
</dbReference>
<feature type="transmembrane region" description="Helical" evidence="7">
    <location>
        <begin position="146"/>
        <end position="167"/>
    </location>
</feature>
<keyword evidence="3" id="KW-1003">Cell membrane</keyword>
<feature type="transmembrane region" description="Helical" evidence="7">
    <location>
        <begin position="209"/>
        <end position="226"/>
    </location>
</feature>
<dbReference type="OrthoDB" id="9810876at2"/>
<keyword evidence="4 7" id="KW-0812">Transmembrane</keyword>
<keyword evidence="6 7" id="KW-0472">Membrane</keyword>
<evidence type="ECO:0000256" key="5">
    <source>
        <dbReference type="ARBA" id="ARBA00022989"/>
    </source>
</evidence>
<evidence type="ECO:0000256" key="2">
    <source>
        <dbReference type="ARBA" id="ARBA00006386"/>
    </source>
</evidence>
<dbReference type="AlphaFoldDB" id="A0A1L7D5S4"/>
<feature type="transmembrane region" description="Helical" evidence="7">
    <location>
        <begin position="304"/>
        <end position="327"/>
    </location>
</feature>
<dbReference type="Proteomes" id="UP000185491">
    <property type="component" value="Chromosome"/>
</dbReference>
<dbReference type="InterPro" id="IPR005524">
    <property type="entry name" value="DUF318"/>
</dbReference>
<evidence type="ECO:0000313" key="8">
    <source>
        <dbReference type="EMBL" id="APT93343.1"/>
    </source>
</evidence>
<evidence type="ECO:0000313" key="9">
    <source>
        <dbReference type="Proteomes" id="UP000185491"/>
    </source>
</evidence>
<feature type="transmembrane region" description="Helical" evidence="7">
    <location>
        <begin position="78"/>
        <end position="95"/>
    </location>
</feature>
<accession>A0A1L7D5S4</accession>
<evidence type="ECO:0000256" key="1">
    <source>
        <dbReference type="ARBA" id="ARBA00004651"/>
    </source>
</evidence>
<evidence type="ECO:0000256" key="7">
    <source>
        <dbReference type="SAM" id="Phobius"/>
    </source>
</evidence>
<dbReference type="PANTHER" id="PTHR34184">
    <property type="entry name" value="UPF0718 PROTEIN YCGR"/>
    <property type="match status" value="1"/>
</dbReference>
<evidence type="ECO:0000256" key="3">
    <source>
        <dbReference type="ARBA" id="ARBA00022475"/>
    </source>
</evidence>
<dbReference type="PANTHER" id="PTHR34184:SF4">
    <property type="entry name" value="UPF0718 PROTEIN YCGR"/>
    <property type="match status" value="1"/>
</dbReference>
<proteinExistence type="inferred from homology"/>
<sequence length="329" mass="34198">MNAYRGPLIVIAFSLAGMAFSLTWGPPLQLEGLFEAWASITVAIVMQAVPFLVFGVLVSGAISAFVSQGLLRRITPRNDFLAVPAAASAGFLLPGCECASVPVAQSLIRRKVPEAAALTFLLASPAINPVVIVSTVVAFQGHPNMAAARVVASLFAAIAVGWAWVLVGHRVPMVGALARFGHSHSQGHSHGQAGASTWEAFRAAALHDLTSAGGFLTLGAMVAALIKVTVPGQWFETIGAYPLVSCVVMALLAVALSLCSEADAFIAASFTQISPAAQLVFLVVGPMVDIKLMAMQYGAWGRRFVARFAPLTFVAALFMGLAVGAVISP</sequence>
<dbReference type="KEGG" id="cpho:CPHO_11075"/>
<evidence type="ECO:0000256" key="4">
    <source>
        <dbReference type="ARBA" id="ARBA00022692"/>
    </source>
</evidence>
<dbReference type="InterPro" id="IPR052923">
    <property type="entry name" value="UPF0718"/>
</dbReference>
<dbReference type="EMBL" id="CP009249">
    <property type="protein sequence ID" value="APT93343.1"/>
    <property type="molecule type" value="Genomic_DNA"/>
</dbReference>
<keyword evidence="5 7" id="KW-1133">Transmembrane helix</keyword>
<dbReference type="RefSeq" id="WP_075735823.1">
    <property type="nucleotide sequence ID" value="NZ_CP009249.1"/>
</dbReference>